<dbReference type="AlphaFoldDB" id="A0A0N4VWU6"/>
<proteinExistence type="predicted"/>
<dbReference type="WBParaSite" id="HPLM_0000176601-mRNA-1">
    <property type="protein sequence ID" value="HPLM_0000176601-mRNA-1"/>
    <property type="gene ID" value="HPLM_0000176601"/>
</dbReference>
<evidence type="ECO:0000313" key="3">
    <source>
        <dbReference type="WBParaSite" id="HPLM_0000176601-mRNA-1"/>
    </source>
</evidence>
<accession>A0A0N4VWU6</accession>
<evidence type="ECO:0000313" key="2">
    <source>
        <dbReference type="Proteomes" id="UP000268014"/>
    </source>
</evidence>
<reference evidence="1 2" key="2">
    <citation type="submission" date="2018-11" db="EMBL/GenBank/DDBJ databases">
        <authorList>
            <consortium name="Pathogen Informatics"/>
        </authorList>
    </citation>
    <scope>NUCLEOTIDE SEQUENCE [LARGE SCALE GENOMIC DNA]</scope>
    <source>
        <strain evidence="1 2">MHpl1</strain>
    </source>
</reference>
<protein>
    <submittedName>
        <fullName evidence="3">Translocon-associated protein subunit beta</fullName>
    </submittedName>
</protein>
<dbReference type="EMBL" id="UZAF01002672">
    <property type="protein sequence ID" value="VDO11220.1"/>
    <property type="molecule type" value="Genomic_DNA"/>
</dbReference>
<dbReference type="Proteomes" id="UP000268014">
    <property type="component" value="Unassembled WGS sequence"/>
</dbReference>
<gene>
    <name evidence="1" type="ORF">HPLM_LOCUS1765</name>
</gene>
<organism evidence="3">
    <name type="scientific">Haemonchus placei</name>
    <name type="common">Barber's pole worm</name>
    <dbReference type="NCBI Taxonomy" id="6290"/>
    <lineage>
        <taxon>Eukaryota</taxon>
        <taxon>Metazoa</taxon>
        <taxon>Ecdysozoa</taxon>
        <taxon>Nematoda</taxon>
        <taxon>Chromadorea</taxon>
        <taxon>Rhabditida</taxon>
        <taxon>Rhabditina</taxon>
        <taxon>Rhabditomorpha</taxon>
        <taxon>Strongyloidea</taxon>
        <taxon>Trichostrongylidae</taxon>
        <taxon>Haemonchus</taxon>
    </lineage>
</organism>
<sequence>MTATESHARITSLFVQDVFVSSEENELKADVEIVNDSNLAHSAQVVFRGYVRNGNTLLYEFLHEQVWIFIRPSGMYLLVSFRRLSRGLIGVCINKQINK</sequence>
<reference evidence="3" key="1">
    <citation type="submission" date="2017-02" db="UniProtKB">
        <authorList>
            <consortium name="WormBaseParasite"/>
        </authorList>
    </citation>
    <scope>IDENTIFICATION</scope>
</reference>
<evidence type="ECO:0000313" key="1">
    <source>
        <dbReference type="EMBL" id="VDO11220.1"/>
    </source>
</evidence>
<name>A0A0N4VWU6_HAEPC</name>
<keyword evidence="2" id="KW-1185">Reference proteome</keyword>